<dbReference type="InterPro" id="IPR029058">
    <property type="entry name" value="AB_hydrolase_fold"/>
</dbReference>
<keyword evidence="1 3" id="KW-0732">Signal</keyword>
<gene>
    <name evidence="5" type="ORF">IB211_02953c</name>
</gene>
<dbReference type="PRINTS" id="PR01607">
    <property type="entry name" value="APYRASEFAMLY"/>
</dbReference>
<dbReference type="eggNOG" id="COG1073">
    <property type="taxonomic scope" value="Bacteria"/>
</dbReference>
<feature type="domain" description="SLH" evidence="4">
    <location>
        <begin position="631"/>
        <end position="694"/>
    </location>
</feature>
<dbReference type="eggNOG" id="COG0737">
    <property type="taxonomic scope" value="Bacteria"/>
</dbReference>
<reference evidence="6" key="2">
    <citation type="submission" date="2015-04" db="EMBL/GenBank/DDBJ databases">
        <title>A butyrogenic pathway from the amino acid lysine in a human gut commensal.</title>
        <authorList>
            <person name="de Vos W.M."/>
            <person name="Bui N.T.P."/>
            <person name="Plugge C.M."/>
            <person name="Ritari J."/>
        </authorList>
    </citation>
    <scope>NUCLEOTIDE SEQUENCE [LARGE SCALE GENOMIC DNA]</scope>
    <source>
        <strain evidence="6">AF211</strain>
    </source>
</reference>
<dbReference type="SUPFAM" id="SSF55816">
    <property type="entry name" value="5'-nucleotidase (syn. UDP-sugar hydrolase), C-terminal domain"/>
    <property type="match status" value="1"/>
</dbReference>
<dbReference type="EC" id="3.1.3.5" evidence="5"/>
<dbReference type="AlphaFoldDB" id="A0A0S2W8M7"/>
<dbReference type="STRING" id="1297617.IB211_02953c"/>
<dbReference type="Gene3D" id="3.40.50.1820">
    <property type="entry name" value="alpha/beta hydrolase"/>
    <property type="match status" value="1"/>
</dbReference>
<dbReference type="Pfam" id="PF00395">
    <property type="entry name" value="SLH"/>
    <property type="match status" value="3"/>
</dbReference>
<organism evidence="5 6">
    <name type="scientific">Intestinimonas butyriciproducens</name>
    <dbReference type="NCBI Taxonomy" id="1297617"/>
    <lineage>
        <taxon>Bacteria</taxon>
        <taxon>Bacillati</taxon>
        <taxon>Bacillota</taxon>
        <taxon>Clostridia</taxon>
        <taxon>Eubacteriales</taxon>
        <taxon>Intestinimonas</taxon>
    </lineage>
</organism>
<dbReference type="Gene3D" id="3.90.780.10">
    <property type="entry name" value="5'-Nucleotidase, C-terminal domain"/>
    <property type="match status" value="1"/>
</dbReference>
<sequence length="1212" mass="127272">MKQKKLLSLLLAAALVFSLAAPAAAEETTSEAAPYTVPDDMSGEIVILHTNDVHGAIAGYAKVAALKAAMEKAGAYVLLMDAGDFIQGDPTVSISEGASAVELMNLAGYDVAAPGNHEFDYGYANLAALADEAEFPIVAANVLYGDTVAFGANTVFTTEDGVKIGVFGLDTPETATKAHPAKIEGVTFLAGEALFAAAQEQVDALEAEGCDYIVCLGHLGIDDESAGNRSVDLLAEVSGIDVFIDGHSHSTMEDIAAVAEGNQVGDTVIASTGTKLANIGMVVLDETGITAQSIPAESVSLTDEAVAARAAEIQAQVDEEYGAVFAGTEVLLNGEREPGNRTEETNLGDLITDALVWGAEREGEAVDAAVTNGGGIRASIAAGDITKKDVNTVLPFGNTLSIVKVTGAELLEALEASTYCTPTAIGGFPQVSGIVFTVDAGVAYNQGEQYPGSTYYAPASIGRVSIESVGGRDFSLTETYTIATNDFMASGGDTYYAFKAATVNYDLGVSMDEVLMDYITDELGGTVTEARYGQTGGRITVTNAPAETPEEPEAADWADVDADAWYAEAVHYVIENGIMGSTSTEAKVFTPNGTVTRATVFQTLYNMEGQPDPAEMSAEDGAALVSADGDLTWSAFRDISGKWYADAANWAAGIGLAAIPEDGSFNGERAITRAELATVVARYAEYQNMDVTAGGMAMQEMADYDAIPDWALSGMSICFYNGILSGKPGNLLDPNGTAVRTELAVILMNYAKLEPSGTVETDAYTATTVSIPNGDRQVPAVVTIPKGEGPFPAVVMNHGHGGSKDENVGFGGVAAALAEAGIASIRMDFPGCGDSTAPFTENTLSNMKSDSNASLAYLLENYDIDEEKLGILGYSMGGRLALEIVSEEGNPYKAVVLLSAAANPGEESIAGILPEGTSIEDAIASAEEKGSFDYTTRYGQNLSLSAQWFEDMLVDPLANIKNYTGPMLVLHGDKDDVVTDATNKLIVAAYPAAEEIVVPDADHGYGFYSDQPAVTAAVEGSISAFFSRNLLGKTSMEDYLATTEYEWFATGKTDYMIQGKMVSQDTEVYNELEDAHYTAQPNGADVILKGTVGEEWVTKLEKVIQTYTKADGSELTAEDFTADTYIELKTKPTTGNFACFVPAELQVEVQTSWGDVLQANRAGVPHGEGDYLVCAVGEDGQPDLTDVWVVNGAVFPSTYDMTNAETEPSAAA</sequence>
<evidence type="ECO:0000256" key="1">
    <source>
        <dbReference type="ARBA" id="ARBA00022729"/>
    </source>
</evidence>
<dbReference type="EMBL" id="CP011307">
    <property type="protein sequence ID" value="ALP95344.1"/>
    <property type="molecule type" value="Genomic_DNA"/>
</dbReference>
<accession>A0A0S2W8M7</accession>
<dbReference type="KEGG" id="ibu:IB211_02953c"/>
<dbReference type="InterPro" id="IPR000073">
    <property type="entry name" value="AB_hydrolase_1"/>
</dbReference>
<evidence type="ECO:0000259" key="4">
    <source>
        <dbReference type="PROSITE" id="PS51272"/>
    </source>
</evidence>
<dbReference type="InterPro" id="IPR029052">
    <property type="entry name" value="Metallo-depent_PP-like"/>
</dbReference>
<feature type="chain" id="PRO_5006606440" evidence="3">
    <location>
        <begin position="26"/>
        <end position="1212"/>
    </location>
</feature>
<dbReference type="Pfam" id="PF02872">
    <property type="entry name" value="5_nucleotid_C"/>
    <property type="match status" value="1"/>
</dbReference>
<dbReference type="InterPro" id="IPR006179">
    <property type="entry name" value="5_nucleotidase/apyrase"/>
</dbReference>
<keyword evidence="2" id="KW-0677">Repeat</keyword>
<dbReference type="SUPFAM" id="SSF56300">
    <property type="entry name" value="Metallo-dependent phosphatases"/>
    <property type="match status" value="1"/>
</dbReference>
<feature type="domain" description="SLH" evidence="4">
    <location>
        <begin position="553"/>
        <end position="618"/>
    </location>
</feature>
<evidence type="ECO:0000256" key="2">
    <source>
        <dbReference type="ARBA" id="ARBA00022737"/>
    </source>
</evidence>
<dbReference type="GO" id="GO:0008253">
    <property type="term" value="F:5'-nucleotidase activity"/>
    <property type="evidence" value="ECO:0007669"/>
    <property type="project" value="UniProtKB-EC"/>
</dbReference>
<dbReference type="PATRIC" id="fig|1297617.4.peg.3033"/>
<feature type="signal peptide" evidence="3">
    <location>
        <begin position="1"/>
        <end position="25"/>
    </location>
</feature>
<dbReference type="InterPro" id="IPR001119">
    <property type="entry name" value="SLH_dom"/>
</dbReference>
<keyword evidence="6" id="KW-1185">Reference proteome</keyword>
<dbReference type="Pfam" id="PF00149">
    <property type="entry name" value="Metallophos"/>
    <property type="match status" value="1"/>
</dbReference>
<dbReference type="PROSITE" id="PS51272">
    <property type="entry name" value="SLH"/>
    <property type="match status" value="3"/>
</dbReference>
<dbReference type="InterPro" id="IPR008334">
    <property type="entry name" value="5'-Nucleotdase_C"/>
</dbReference>
<dbReference type="PANTHER" id="PTHR11575">
    <property type="entry name" value="5'-NUCLEOTIDASE-RELATED"/>
    <property type="match status" value="1"/>
</dbReference>
<evidence type="ECO:0000256" key="3">
    <source>
        <dbReference type="SAM" id="SignalP"/>
    </source>
</evidence>
<dbReference type="Gene3D" id="3.60.21.10">
    <property type="match status" value="1"/>
</dbReference>
<protein>
    <submittedName>
        <fullName evidence="5">5'-nucleotidase</fullName>
        <ecNumber evidence="5">3.1.3.5</ecNumber>
    </submittedName>
</protein>
<dbReference type="InterPro" id="IPR036907">
    <property type="entry name" value="5'-Nucleotdase_C_sf"/>
</dbReference>
<dbReference type="Pfam" id="PF12697">
    <property type="entry name" value="Abhydrolase_6"/>
    <property type="match status" value="1"/>
</dbReference>
<keyword evidence="5" id="KW-0378">Hydrolase</keyword>
<evidence type="ECO:0000313" key="5">
    <source>
        <dbReference type="EMBL" id="ALP95344.1"/>
    </source>
</evidence>
<evidence type="ECO:0000313" key="6">
    <source>
        <dbReference type="Proteomes" id="UP000064844"/>
    </source>
</evidence>
<feature type="domain" description="SLH" evidence="4">
    <location>
        <begin position="698"/>
        <end position="761"/>
    </location>
</feature>
<dbReference type="SUPFAM" id="SSF53474">
    <property type="entry name" value="alpha/beta-Hydrolases"/>
    <property type="match status" value="1"/>
</dbReference>
<dbReference type="GO" id="GO:0009166">
    <property type="term" value="P:nucleotide catabolic process"/>
    <property type="evidence" value="ECO:0007669"/>
    <property type="project" value="InterPro"/>
</dbReference>
<dbReference type="Proteomes" id="UP000064844">
    <property type="component" value="Chromosome"/>
</dbReference>
<dbReference type="RefSeq" id="WP_058118454.1">
    <property type="nucleotide sequence ID" value="NZ_CP011307.1"/>
</dbReference>
<proteinExistence type="predicted"/>
<name>A0A0S2W8M7_9FIRM</name>
<dbReference type="CDD" id="cd00845">
    <property type="entry name" value="MPP_UshA_N_like"/>
    <property type="match status" value="1"/>
</dbReference>
<dbReference type="InterPro" id="IPR004843">
    <property type="entry name" value="Calcineurin-like_PHP"/>
</dbReference>
<reference evidence="5 6" key="1">
    <citation type="journal article" date="2015" name="Nat. Commun.">
        <title>Production of butyrate from lysine and the Amadori product fructoselysine by a human gut commensal.</title>
        <authorList>
            <person name="Bui T.P."/>
            <person name="Ritari J."/>
            <person name="Boeren S."/>
            <person name="de Waard P."/>
            <person name="Plugge C.M."/>
            <person name="de Vos W.M."/>
        </authorList>
    </citation>
    <scope>NUCLEOTIDE SEQUENCE [LARGE SCALE GENOMIC DNA]</scope>
    <source>
        <strain evidence="5 6">AF211</strain>
    </source>
</reference>
<dbReference type="PANTHER" id="PTHR11575:SF24">
    <property type="entry name" value="5'-NUCLEOTIDASE"/>
    <property type="match status" value="1"/>
</dbReference>